<feature type="region of interest" description="Disordered" evidence="2">
    <location>
        <begin position="1132"/>
        <end position="1155"/>
    </location>
</feature>
<evidence type="ECO:0000313" key="5">
    <source>
        <dbReference type="EMBL" id="CAD7279415.1"/>
    </source>
</evidence>
<dbReference type="GO" id="GO:0007165">
    <property type="term" value="P:signal transduction"/>
    <property type="evidence" value="ECO:0007669"/>
    <property type="project" value="InterPro"/>
</dbReference>
<feature type="compositionally biased region" description="Polar residues" evidence="2">
    <location>
        <begin position="1053"/>
        <end position="1066"/>
    </location>
</feature>
<dbReference type="OrthoDB" id="9994905at2759"/>
<dbReference type="Gene3D" id="1.10.555.10">
    <property type="entry name" value="Rho GTPase activation protein"/>
    <property type="match status" value="1"/>
</dbReference>
<dbReference type="Gene3D" id="2.30.29.30">
    <property type="entry name" value="Pleckstrin-homology domain (PH domain)/Phosphotyrosine-binding domain (PTB)"/>
    <property type="match status" value="1"/>
</dbReference>
<organism evidence="5">
    <name type="scientific">Notodromas monacha</name>
    <dbReference type="NCBI Taxonomy" id="399045"/>
    <lineage>
        <taxon>Eukaryota</taxon>
        <taxon>Metazoa</taxon>
        <taxon>Ecdysozoa</taxon>
        <taxon>Arthropoda</taxon>
        <taxon>Crustacea</taxon>
        <taxon>Oligostraca</taxon>
        <taxon>Ostracoda</taxon>
        <taxon>Podocopa</taxon>
        <taxon>Podocopida</taxon>
        <taxon>Cypridocopina</taxon>
        <taxon>Cypridoidea</taxon>
        <taxon>Cyprididae</taxon>
        <taxon>Notodromas</taxon>
    </lineage>
</organism>
<dbReference type="GO" id="GO:0005096">
    <property type="term" value="F:GTPase activator activity"/>
    <property type="evidence" value="ECO:0007669"/>
    <property type="project" value="UniProtKB-KW"/>
</dbReference>
<feature type="domain" description="PH" evidence="3">
    <location>
        <begin position="61"/>
        <end position="174"/>
    </location>
</feature>
<dbReference type="Pfam" id="PF00620">
    <property type="entry name" value="RhoGAP"/>
    <property type="match status" value="1"/>
</dbReference>
<feature type="region of interest" description="Disordered" evidence="2">
    <location>
        <begin position="574"/>
        <end position="640"/>
    </location>
</feature>
<feature type="compositionally biased region" description="Low complexity" evidence="2">
    <location>
        <begin position="1043"/>
        <end position="1052"/>
    </location>
</feature>
<feature type="region of interest" description="Disordered" evidence="2">
    <location>
        <begin position="744"/>
        <end position="766"/>
    </location>
</feature>
<feature type="compositionally biased region" description="Polar residues" evidence="2">
    <location>
        <begin position="1009"/>
        <end position="1018"/>
    </location>
</feature>
<dbReference type="InterPro" id="IPR011993">
    <property type="entry name" value="PH-like_dom_sf"/>
</dbReference>
<feature type="compositionally biased region" description="Polar residues" evidence="2">
    <location>
        <begin position="744"/>
        <end position="757"/>
    </location>
</feature>
<dbReference type="EMBL" id="CAJPEX010001632">
    <property type="protein sequence ID" value="CAG0919567.1"/>
    <property type="molecule type" value="Genomic_DNA"/>
</dbReference>
<dbReference type="Proteomes" id="UP000678499">
    <property type="component" value="Unassembled WGS sequence"/>
</dbReference>
<accession>A0A7R9GFW4</accession>
<dbReference type="InterPro" id="IPR000198">
    <property type="entry name" value="RhoGAP_dom"/>
</dbReference>
<dbReference type="SUPFAM" id="SSF50729">
    <property type="entry name" value="PH domain-like"/>
    <property type="match status" value="1"/>
</dbReference>
<dbReference type="PANTHER" id="PTHR23175">
    <property type="entry name" value="PDZ DOMAIN-CONTAINING PROTEIN"/>
    <property type="match status" value="1"/>
</dbReference>
<dbReference type="PROSITE" id="PS50238">
    <property type="entry name" value="RHOGAP"/>
    <property type="match status" value="1"/>
</dbReference>
<feature type="compositionally biased region" description="Basic and acidic residues" evidence="2">
    <location>
        <begin position="987"/>
        <end position="998"/>
    </location>
</feature>
<dbReference type="PROSITE" id="PS50003">
    <property type="entry name" value="PH_DOMAIN"/>
    <property type="match status" value="1"/>
</dbReference>
<keyword evidence="6" id="KW-1185">Reference proteome</keyword>
<evidence type="ECO:0008006" key="7">
    <source>
        <dbReference type="Google" id="ProtNLM"/>
    </source>
</evidence>
<protein>
    <recommendedName>
        <fullName evidence="7">Rho GTPase-activating protein 21</fullName>
    </recommendedName>
</protein>
<dbReference type="Pfam" id="PF15410">
    <property type="entry name" value="PH_9"/>
    <property type="match status" value="1"/>
</dbReference>
<feature type="compositionally biased region" description="Polar residues" evidence="2">
    <location>
        <begin position="222"/>
        <end position="245"/>
    </location>
</feature>
<evidence type="ECO:0000259" key="4">
    <source>
        <dbReference type="PROSITE" id="PS50238"/>
    </source>
</evidence>
<dbReference type="SMART" id="SM00233">
    <property type="entry name" value="PH"/>
    <property type="match status" value="1"/>
</dbReference>
<dbReference type="FunFam" id="1.10.555.10:FF:000058">
    <property type="entry name" value="GTPase-activating protein pac-1"/>
    <property type="match status" value="1"/>
</dbReference>
<dbReference type="SMART" id="SM00324">
    <property type="entry name" value="RhoGAP"/>
    <property type="match status" value="1"/>
</dbReference>
<dbReference type="SUPFAM" id="SSF48350">
    <property type="entry name" value="GTPase activation domain, GAP"/>
    <property type="match status" value="1"/>
</dbReference>
<evidence type="ECO:0000256" key="1">
    <source>
        <dbReference type="ARBA" id="ARBA00022468"/>
    </source>
</evidence>
<evidence type="ECO:0000313" key="6">
    <source>
        <dbReference type="Proteomes" id="UP000678499"/>
    </source>
</evidence>
<name>A0A7R9GFW4_9CRUS</name>
<dbReference type="PANTHER" id="PTHR23175:SF23">
    <property type="entry name" value="PDZ DOMAIN-CONTAINING PROTEIN"/>
    <property type="match status" value="1"/>
</dbReference>
<proteinExistence type="predicted"/>
<feature type="region of interest" description="Disordered" evidence="2">
    <location>
        <begin position="953"/>
        <end position="1116"/>
    </location>
</feature>
<keyword evidence="1" id="KW-0343">GTPase activation</keyword>
<evidence type="ECO:0000256" key="2">
    <source>
        <dbReference type="SAM" id="MobiDB-lite"/>
    </source>
</evidence>
<feature type="region of interest" description="Disordered" evidence="2">
    <location>
        <begin position="213"/>
        <end position="261"/>
    </location>
</feature>
<gene>
    <name evidence="5" type="ORF">NMOB1V02_LOCUS7088</name>
</gene>
<feature type="compositionally biased region" description="Low complexity" evidence="2">
    <location>
        <begin position="574"/>
        <end position="588"/>
    </location>
</feature>
<feature type="compositionally biased region" description="Basic and acidic residues" evidence="2">
    <location>
        <begin position="594"/>
        <end position="619"/>
    </location>
</feature>
<dbReference type="InterPro" id="IPR008936">
    <property type="entry name" value="Rho_GTPase_activation_prot"/>
</dbReference>
<feature type="compositionally biased region" description="Basic and acidic residues" evidence="2">
    <location>
        <begin position="1069"/>
        <end position="1093"/>
    </location>
</feature>
<sequence>MSFYDVMTNDRFSCHPFCRCREGSGQSGVNRLLALFGDKSDPNCVKASSQPGSAGFGLEDSVARQGTLSLKTVMIDGKRAGDRSWKTGYAVLRSSLLYFRPKENRSRCANSPLGIEEQPAVDVRGSCVELASDYTKKKNVFRIFRSSPQSEYLLQADTASELNLWLQSLQEAAGVAKDAGAVFGSCDESTHELAAGTATTPSVAQPKGIKKLTTSLRHRSPSGHSPVSKTRKPSQASLMSTSGPASLSCPEPSLDATLPSPKARTWRGRVARQFRRIQHHNTSGSQRHSASSLAEIPEGATIGIPIENCPMCASNECLPVLVEVCISIVESKGLNTIGVYRVPGNSAAVSALTESLNKGFDQVDMTDAKWSDVNVISSLLKSFFRKLPDPLVSSHLYSAFMDAATIEDPVHHLLQLKKLVRTLPEVNYETLRYLILHLAKLSANQAVNKMDPKNLAIVFGPNLIRGPDQKVSTMVSDMAHHYRILESLIVAAEWIFEEDDELNPERIPHEALERRGDERESPSFTSANHSLYLNNAIRIQDMTGASQLSAGIHETKNSLVSSVISAAHRKTKLSSSSIKSGSVSEPISIPGPESGKRPKKEISSPLTRKENYLVTKSDEAMSSVLEEDVGPRSLPPLPTPDQMRVRSECPALGPLSANTAGLSSSADDVVKMDTRQHQPEKTSEDGSVMIRSYAGLIADTQKRIRKFEEETKAIMQIRPVLESRVDSSDLSGGSSASVEAARLNSSVASDSSYTPSMPSYPKTRMMAPLPLPSGLPPHMQPHKPGAGPIASNVVLRPPAHRFFQAGATLRRGISAENLSSPAAQTSATPSASGRTSVFDASKIVLQDTLRRARFPRTQPLVSSTASASGKQVAPQIVMSPVAEEACDAIDGAGASAVARRPSHHVRYGSLDSLREFLPAQEVKEEDLMQSITASLDERLKGLRSSVNRKENLYMPLPSVKMSPKSVQLKNPEETEEEDSESVQSASDETRRQYRDPSLHRISALPAGSSLKSVGSDQSLQKRDSFALRTSKKLSSSEDDRSSIDSSRSLIDSNQNLSGESGSQVIKSSRRVEERSRSAKSTERRPVQREERSKNGRSGSGTNKDKLTRSESLSKTQRSQILALISQGVLPTREGNNLPLITSSNGGNVGGNSKRDTKVKASVKELKEMFEKGLSAGSGFANTVGAGLKQAKTGKKGSGRKIKRRHTVGGTKDFEKFRRVIQQACTWSREGKSSLVWDRSTSGDADQFKAGWMRTSSPELSPKTAPVGGINWVAEIMSQEAAVAAANGLVNLEDLERFKRNSLQLGPIFSYALQSKV</sequence>
<dbReference type="InterPro" id="IPR001849">
    <property type="entry name" value="PH_domain"/>
</dbReference>
<dbReference type="EMBL" id="OA883669">
    <property type="protein sequence ID" value="CAD7279415.1"/>
    <property type="molecule type" value="Genomic_DNA"/>
</dbReference>
<dbReference type="InterPro" id="IPR041681">
    <property type="entry name" value="PH_9"/>
</dbReference>
<evidence type="ECO:0000259" key="3">
    <source>
        <dbReference type="PROSITE" id="PS50003"/>
    </source>
</evidence>
<feature type="domain" description="Rho-GAP" evidence="4">
    <location>
        <begin position="304"/>
        <end position="496"/>
    </location>
</feature>
<reference evidence="5" key="1">
    <citation type="submission" date="2020-11" db="EMBL/GenBank/DDBJ databases">
        <authorList>
            <person name="Tran Van P."/>
        </authorList>
    </citation>
    <scope>NUCLEOTIDE SEQUENCE</scope>
</reference>